<feature type="domain" description="CCHC-type" evidence="3">
    <location>
        <begin position="165"/>
        <end position="181"/>
    </location>
</feature>
<evidence type="ECO:0000256" key="1">
    <source>
        <dbReference type="PROSITE-ProRule" id="PRU00047"/>
    </source>
</evidence>
<keyword evidence="5" id="KW-1185">Reference proteome</keyword>
<dbReference type="SMART" id="SM00343">
    <property type="entry name" value="ZnF_C2HC"/>
    <property type="match status" value="1"/>
</dbReference>
<reference evidence="4 5" key="1">
    <citation type="submission" date="2024-02" db="EMBL/GenBank/DDBJ databases">
        <authorList>
            <person name="Chen Y."/>
            <person name="Shah S."/>
            <person name="Dougan E. K."/>
            <person name="Thang M."/>
            <person name="Chan C."/>
        </authorList>
    </citation>
    <scope>NUCLEOTIDE SEQUENCE [LARGE SCALE GENOMIC DNA]</scope>
</reference>
<evidence type="ECO:0000256" key="2">
    <source>
        <dbReference type="SAM" id="MobiDB-lite"/>
    </source>
</evidence>
<feature type="compositionally biased region" description="Low complexity" evidence="2">
    <location>
        <begin position="138"/>
        <end position="156"/>
    </location>
</feature>
<accession>A0ABP0LB34</accession>
<dbReference type="Gene3D" id="4.10.60.10">
    <property type="entry name" value="Zinc finger, CCHC-type"/>
    <property type="match status" value="1"/>
</dbReference>
<dbReference type="Pfam" id="PF00098">
    <property type="entry name" value="zf-CCHC"/>
    <property type="match status" value="1"/>
</dbReference>
<feature type="non-terminal residue" evidence="4">
    <location>
        <position position="342"/>
    </location>
</feature>
<evidence type="ECO:0000259" key="3">
    <source>
        <dbReference type="PROSITE" id="PS50158"/>
    </source>
</evidence>
<comment type="caution">
    <text evidence="4">The sequence shown here is derived from an EMBL/GenBank/DDBJ whole genome shotgun (WGS) entry which is preliminary data.</text>
</comment>
<dbReference type="SUPFAM" id="SSF57756">
    <property type="entry name" value="Retrovirus zinc finger-like domains"/>
    <property type="match status" value="1"/>
</dbReference>
<evidence type="ECO:0000313" key="4">
    <source>
        <dbReference type="EMBL" id="CAK9035379.1"/>
    </source>
</evidence>
<evidence type="ECO:0000313" key="5">
    <source>
        <dbReference type="Proteomes" id="UP001642484"/>
    </source>
</evidence>
<keyword evidence="1" id="KW-0863">Zinc-finger</keyword>
<keyword evidence="1" id="KW-0479">Metal-binding</keyword>
<sequence length="342" mass="37575">MDGSSSIILRLEPSDIATIKSVADGYKLEEVYGAMRKLWSGDSLMTKDMEKKKRLGSTKIMMVDEGPEQAVHAATLVNDEDNEPNDGEDADEVYEAMGEEWMDDETSPEVLAAFQKMKYKEARQALVKARTNRGFFPTRSSRSGARSTTLTGSGTAGPHVQFSGKCMRCGKIGHKARDCRQTTQRRPNSDLGGSVGFVGWCLDGVGEKCPILDEDEQLNPWLLEEDLDHCFNLESSVMVVTTVEDKDIEADHSLIASNSIDVTRCKAVIDCGASESIVGDFQLQEYHDELQNLGFDPDAEISIDRDLQKTFVFGNAQTSAALGLAKVNTGILGHDQQLDIHV</sequence>
<name>A0ABP0LB34_9DINO</name>
<proteinExistence type="predicted"/>
<feature type="region of interest" description="Disordered" evidence="2">
    <location>
        <begin position="136"/>
        <end position="156"/>
    </location>
</feature>
<keyword evidence="1" id="KW-0862">Zinc</keyword>
<dbReference type="InterPro" id="IPR001878">
    <property type="entry name" value="Znf_CCHC"/>
</dbReference>
<dbReference type="PROSITE" id="PS50158">
    <property type="entry name" value="ZF_CCHC"/>
    <property type="match status" value="1"/>
</dbReference>
<dbReference type="EMBL" id="CAXAMN010011450">
    <property type="protein sequence ID" value="CAK9035379.1"/>
    <property type="molecule type" value="Genomic_DNA"/>
</dbReference>
<protein>
    <recommendedName>
        <fullName evidence="3">CCHC-type domain-containing protein</fullName>
    </recommendedName>
</protein>
<gene>
    <name evidence="4" type="ORF">CCMP2556_LOCUS19894</name>
</gene>
<dbReference type="Proteomes" id="UP001642484">
    <property type="component" value="Unassembled WGS sequence"/>
</dbReference>
<dbReference type="InterPro" id="IPR036875">
    <property type="entry name" value="Znf_CCHC_sf"/>
</dbReference>
<organism evidence="4 5">
    <name type="scientific">Durusdinium trenchii</name>
    <dbReference type="NCBI Taxonomy" id="1381693"/>
    <lineage>
        <taxon>Eukaryota</taxon>
        <taxon>Sar</taxon>
        <taxon>Alveolata</taxon>
        <taxon>Dinophyceae</taxon>
        <taxon>Suessiales</taxon>
        <taxon>Symbiodiniaceae</taxon>
        <taxon>Durusdinium</taxon>
    </lineage>
</organism>